<dbReference type="PANTHER" id="PTHR48081:SF13">
    <property type="entry name" value="ALPHA_BETA HYDROLASE"/>
    <property type="match status" value="1"/>
</dbReference>
<dbReference type="Pfam" id="PF20434">
    <property type="entry name" value="BD-FAE"/>
    <property type="match status" value="1"/>
</dbReference>
<dbReference type="GO" id="GO:0016787">
    <property type="term" value="F:hydrolase activity"/>
    <property type="evidence" value="ECO:0007669"/>
    <property type="project" value="UniProtKB-KW"/>
</dbReference>
<dbReference type="Proteomes" id="UP000219573">
    <property type="component" value="Unassembled WGS sequence"/>
</dbReference>
<organism evidence="3 4">
    <name type="scientific">Orenia metallireducens</name>
    <dbReference type="NCBI Taxonomy" id="1413210"/>
    <lineage>
        <taxon>Bacteria</taxon>
        <taxon>Bacillati</taxon>
        <taxon>Bacillota</taxon>
        <taxon>Clostridia</taxon>
        <taxon>Halanaerobiales</taxon>
        <taxon>Halobacteroidaceae</taxon>
        <taxon>Orenia</taxon>
    </lineage>
</organism>
<dbReference type="EMBL" id="OBDZ01000031">
    <property type="protein sequence ID" value="SNY43247.1"/>
    <property type="molecule type" value="Genomic_DNA"/>
</dbReference>
<sequence length="243" mass="27542">MGVNKFTNLEYCNVNGRSLVLDIYVPQLAGEKPPLVIYLHGGEWEIGSNNGYEEVYSVSRPLIENGYAVAIIDYRLYNEAEFPAQIEDSKAAVRWLRANGENYGFNPEKIGVWGRSIGGHLASLLGTAGDFRGFDLGEYLEYSSKVQAVCDFYGMRDSLEITEANPINYISLEVPPFLMVHGEADIEVPLLQSELLYNALKKFTNQVELYILEGEGHGFDIINQEFHQDVYKQVIDFFNNYLR</sequence>
<evidence type="ECO:0000313" key="3">
    <source>
        <dbReference type="EMBL" id="SNY43247.1"/>
    </source>
</evidence>
<reference evidence="4" key="1">
    <citation type="submission" date="2017-09" db="EMBL/GenBank/DDBJ databases">
        <authorList>
            <person name="Varghese N."/>
            <person name="Submissions S."/>
        </authorList>
    </citation>
    <scope>NUCLEOTIDE SEQUENCE [LARGE SCALE GENOMIC DNA]</scope>
    <source>
        <strain evidence="4">MSL47</strain>
    </source>
</reference>
<accession>A0A285I5Y0</accession>
<dbReference type="SUPFAM" id="SSF53474">
    <property type="entry name" value="alpha/beta-Hydrolases"/>
    <property type="match status" value="1"/>
</dbReference>
<dbReference type="InterPro" id="IPR049492">
    <property type="entry name" value="BD-FAE-like_dom"/>
</dbReference>
<keyword evidence="1" id="KW-0378">Hydrolase</keyword>
<evidence type="ECO:0000259" key="2">
    <source>
        <dbReference type="Pfam" id="PF20434"/>
    </source>
</evidence>
<protein>
    <submittedName>
        <fullName evidence="3">Acetyl esterase/lipase</fullName>
    </submittedName>
</protein>
<feature type="domain" description="BD-FAE-like" evidence="2">
    <location>
        <begin position="21"/>
        <end position="162"/>
    </location>
</feature>
<evidence type="ECO:0000256" key="1">
    <source>
        <dbReference type="ARBA" id="ARBA00022801"/>
    </source>
</evidence>
<gene>
    <name evidence="3" type="ORF">SAMN06265827_13135</name>
</gene>
<dbReference type="AlphaFoldDB" id="A0A285I5Y0"/>
<dbReference type="InterPro" id="IPR029058">
    <property type="entry name" value="AB_hydrolase_fold"/>
</dbReference>
<dbReference type="InterPro" id="IPR050300">
    <property type="entry name" value="GDXG_lipolytic_enzyme"/>
</dbReference>
<proteinExistence type="predicted"/>
<evidence type="ECO:0000313" key="4">
    <source>
        <dbReference type="Proteomes" id="UP000219573"/>
    </source>
</evidence>
<dbReference type="Gene3D" id="3.40.50.1820">
    <property type="entry name" value="alpha/beta hydrolase"/>
    <property type="match status" value="1"/>
</dbReference>
<dbReference type="RefSeq" id="WP_097019179.1">
    <property type="nucleotide sequence ID" value="NZ_OBDZ01000031.1"/>
</dbReference>
<keyword evidence="4" id="KW-1185">Reference proteome</keyword>
<dbReference type="PANTHER" id="PTHR48081">
    <property type="entry name" value="AB HYDROLASE SUPERFAMILY PROTEIN C4A8.06C"/>
    <property type="match status" value="1"/>
</dbReference>
<name>A0A285I5Y0_9FIRM</name>